<comment type="subcellular location">
    <subcellularLocation>
        <location evidence="1">Cell membrane</location>
        <topology evidence="1">Multi-pass membrane protein</topology>
    </subcellularLocation>
</comment>
<keyword evidence="5 6" id="KW-0472">Membrane</keyword>
<evidence type="ECO:0000259" key="7">
    <source>
        <dbReference type="Pfam" id="PF06271"/>
    </source>
</evidence>
<comment type="caution">
    <text evidence="8">The sequence shown here is derived from an EMBL/GenBank/DDBJ whole genome shotgun (WGS) entry which is preliminary data.</text>
</comment>
<dbReference type="InterPro" id="IPR010432">
    <property type="entry name" value="RDD"/>
</dbReference>
<accession>A0ABT8RAQ9</accession>
<dbReference type="EMBL" id="JAUKPO010000016">
    <property type="protein sequence ID" value="MDO1449089.1"/>
    <property type="molecule type" value="Genomic_DNA"/>
</dbReference>
<proteinExistence type="predicted"/>
<name>A0ABT8RAQ9_9BACT</name>
<sequence length="178" mass="20655">MQQISTDGLLNKQELLKDIIRPTRRRKRFFNSLLDGIFFSLFFYALVMIIVLGYGVISFLTGNDSSQMIGEEAGMMIYLIYYIGYLTYFITFEHYFGKTLGKMVTNTRVVLMDGSQPKLIKLIMRSFARLIPLDFLSYLSKDPRGWHDTISDTMVIDDIPLYRVGPKAISQEKEEEVF</sequence>
<evidence type="ECO:0000256" key="3">
    <source>
        <dbReference type="ARBA" id="ARBA00022692"/>
    </source>
</evidence>
<dbReference type="PANTHER" id="PTHR36115:SF4">
    <property type="entry name" value="MEMBRANE PROTEIN"/>
    <property type="match status" value="1"/>
</dbReference>
<protein>
    <submittedName>
        <fullName evidence="8">RDD family protein</fullName>
    </submittedName>
</protein>
<feature type="transmembrane region" description="Helical" evidence="6">
    <location>
        <begin position="33"/>
        <end position="57"/>
    </location>
</feature>
<evidence type="ECO:0000313" key="8">
    <source>
        <dbReference type="EMBL" id="MDO1449089.1"/>
    </source>
</evidence>
<evidence type="ECO:0000256" key="4">
    <source>
        <dbReference type="ARBA" id="ARBA00022989"/>
    </source>
</evidence>
<dbReference type="RefSeq" id="WP_302039891.1">
    <property type="nucleotide sequence ID" value="NZ_JAUKPO010000016.1"/>
</dbReference>
<dbReference type="Pfam" id="PF06271">
    <property type="entry name" value="RDD"/>
    <property type="match status" value="1"/>
</dbReference>
<feature type="transmembrane region" description="Helical" evidence="6">
    <location>
        <begin position="77"/>
        <end position="96"/>
    </location>
</feature>
<evidence type="ECO:0000256" key="2">
    <source>
        <dbReference type="ARBA" id="ARBA00022475"/>
    </source>
</evidence>
<feature type="domain" description="RDD" evidence="7">
    <location>
        <begin position="26"/>
        <end position="138"/>
    </location>
</feature>
<keyword evidence="9" id="KW-1185">Reference proteome</keyword>
<evidence type="ECO:0000256" key="6">
    <source>
        <dbReference type="SAM" id="Phobius"/>
    </source>
</evidence>
<evidence type="ECO:0000313" key="9">
    <source>
        <dbReference type="Proteomes" id="UP001168528"/>
    </source>
</evidence>
<reference evidence="8" key="1">
    <citation type="submission" date="2023-07" db="EMBL/GenBank/DDBJ databases">
        <title>The genome sequence of Rhodocytophaga aerolata KACC 12507.</title>
        <authorList>
            <person name="Zhang X."/>
        </authorList>
    </citation>
    <scope>NUCLEOTIDE SEQUENCE</scope>
    <source>
        <strain evidence="8">KACC 12507</strain>
    </source>
</reference>
<keyword evidence="4 6" id="KW-1133">Transmembrane helix</keyword>
<gene>
    <name evidence="8" type="ORF">Q0590_22625</name>
</gene>
<evidence type="ECO:0000256" key="1">
    <source>
        <dbReference type="ARBA" id="ARBA00004651"/>
    </source>
</evidence>
<organism evidence="8 9">
    <name type="scientific">Rhodocytophaga aerolata</name>
    <dbReference type="NCBI Taxonomy" id="455078"/>
    <lineage>
        <taxon>Bacteria</taxon>
        <taxon>Pseudomonadati</taxon>
        <taxon>Bacteroidota</taxon>
        <taxon>Cytophagia</taxon>
        <taxon>Cytophagales</taxon>
        <taxon>Rhodocytophagaceae</taxon>
        <taxon>Rhodocytophaga</taxon>
    </lineage>
</organism>
<dbReference type="Proteomes" id="UP001168528">
    <property type="component" value="Unassembled WGS sequence"/>
</dbReference>
<keyword evidence="2" id="KW-1003">Cell membrane</keyword>
<dbReference type="InterPro" id="IPR051791">
    <property type="entry name" value="Pra-immunoreactive"/>
</dbReference>
<keyword evidence="3 6" id="KW-0812">Transmembrane</keyword>
<dbReference type="PANTHER" id="PTHR36115">
    <property type="entry name" value="PROLINE-RICH ANTIGEN HOMOLOG-RELATED"/>
    <property type="match status" value="1"/>
</dbReference>
<evidence type="ECO:0000256" key="5">
    <source>
        <dbReference type="ARBA" id="ARBA00023136"/>
    </source>
</evidence>